<comment type="caution">
    <text evidence="1">The sequence shown here is derived from an EMBL/GenBank/DDBJ whole genome shotgun (WGS) entry which is preliminary data.</text>
</comment>
<protein>
    <submittedName>
        <fullName evidence="1">Uncharacterized protein</fullName>
    </submittedName>
</protein>
<name>A0ACC0PI14_RHOML</name>
<evidence type="ECO:0000313" key="1">
    <source>
        <dbReference type="EMBL" id="KAI8564771.1"/>
    </source>
</evidence>
<evidence type="ECO:0000313" key="2">
    <source>
        <dbReference type="Proteomes" id="UP001062846"/>
    </source>
</evidence>
<accession>A0ACC0PI14</accession>
<proteinExistence type="predicted"/>
<keyword evidence="2" id="KW-1185">Reference proteome</keyword>
<reference evidence="1" key="1">
    <citation type="submission" date="2022-02" db="EMBL/GenBank/DDBJ databases">
        <title>Plant Genome Project.</title>
        <authorList>
            <person name="Zhang R.-G."/>
        </authorList>
    </citation>
    <scope>NUCLEOTIDE SEQUENCE</scope>
    <source>
        <strain evidence="1">AT1</strain>
    </source>
</reference>
<dbReference type="Proteomes" id="UP001062846">
    <property type="component" value="Chromosome 3"/>
</dbReference>
<gene>
    <name evidence="1" type="ORF">RHMOL_Rhmol03G0207900</name>
</gene>
<organism evidence="1 2">
    <name type="scientific">Rhododendron molle</name>
    <name type="common">Chinese azalea</name>
    <name type="synonym">Azalea mollis</name>
    <dbReference type="NCBI Taxonomy" id="49168"/>
    <lineage>
        <taxon>Eukaryota</taxon>
        <taxon>Viridiplantae</taxon>
        <taxon>Streptophyta</taxon>
        <taxon>Embryophyta</taxon>
        <taxon>Tracheophyta</taxon>
        <taxon>Spermatophyta</taxon>
        <taxon>Magnoliopsida</taxon>
        <taxon>eudicotyledons</taxon>
        <taxon>Gunneridae</taxon>
        <taxon>Pentapetalae</taxon>
        <taxon>asterids</taxon>
        <taxon>Ericales</taxon>
        <taxon>Ericaceae</taxon>
        <taxon>Ericoideae</taxon>
        <taxon>Rhodoreae</taxon>
        <taxon>Rhododendron</taxon>
    </lineage>
</organism>
<dbReference type="EMBL" id="CM046390">
    <property type="protein sequence ID" value="KAI8564771.1"/>
    <property type="molecule type" value="Genomic_DNA"/>
</dbReference>
<sequence length="483" mass="53486">MAEQSSSPEWLPTGWTVEVRIRKNGKRDTCYSDPSNKLKFFSKPEVLRYLNNVESKRHKSDGKRKAGRSRKLSAIKKTEFSGSRFLYSISRYSLENVSLQSSPKLLGSVFPCLRHLRFPNQSPAVAEQLNLADSRANEPMTRNRSSKVVGVLKEDQTFEICTDDIRTLLLISAGGEGTTMICFNLPKASDSKRRERSDPNAVVGVVSENLAENVLENPGNKILQLRASEKNNREKPDLPCEKSDPKAVVGAVSENLAENGVENPENKRLPLRASEKNNREKPDLPRRASKRLAGIEVGPIAELKTNNRTHRVSARLVDEAETGKAENLLDSAPPEKCVEKRATEDKGDDIKADEERGGSPLSFSLKDLWTDPCIEFAIKTLTDAIPIEDEYRAEENPGSSVEWPFGDSWGDPCIDFAVKTLTGAIPVVDDFGISECPLTSSSETMQDKGSEISNVGLHNSGDAGIHPHCEERSDELQRKTIRG</sequence>